<dbReference type="Proteomes" id="UP000000933">
    <property type="component" value="Chromosome"/>
</dbReference>
<feature type="region of interest" description="Disordered" evidence="1">
    <location>
        <begin position="67"/>
        <end position="168"/>
    </location>
</feature>
<evidence type="ECO:0000256" key="1">
    <source>
        <dbReference type="SAM" id="MobiDB-lite"/>
    </source>
</evidence>
<dbReference type="AlphaFoldDB" id="D5H6T8"/>
<feature type="compositionally biased region" description="Low complexity" evidence="1">
    <location>
        <begin position="129"/>
        <end position="142"/>
    </location>
</feature>
<feature type="transmembrane region" description="Helical" evidence="2">
    <location>
        <begin position="207"/>
        <end position="228"/>
    </location>
</feature>
<evidence type="ECO:0000313" key="3">
    <source>
        <dbReference type="EMBL" id="CBH23743.1"/>
    </source>
</evidence>
<keyword evidence="2" id="KW-0812">Transmembrane</keyword>
<dbReference type="KEGG" id="srm:SRM_00822"/>
<keyword evidence="2" id="KW-1133">Transmembrane helix</keyword>
<proteinExistence type="predicted"/>
<dbReference type="HOGENOM" id="CLU_1194210_0_0_10"/>
<dbReference type="EMBL" id="FP565814">
    <property type="protein sequence ID" value="CBH23743.1"/>
    <property type="molecule type" value="Genomic_DNA"/>
</dbReference>
<keyword evidence="2" id="KW-0472">Membrane</keyword>
<feature type="compositionally biased region" description="Low complexity" evidence="1">
    <location>
        <begin position="67"/>
        <end position="76"/>
    </location>
</feature>
<feature type="compositionally biased region" description="Gly residues" evidence="1">
    <location>
        <begin position="85"/>
        <end position="94"/>
    </location>
</feature>
<sequence>MVGVPHELVLGPPGLRAGVQQAGCARPAHELRQHGLALPHSAAGRRLRDGGAGRLCAAQGGAGGVSGLAAGPVPRHSGARPGRRAPGGGHGGAAAGVSARRHGQVLHRPGAAARVGRQPRRPSERPAGRARPAAPRCGAARGDGLAQRVRPRTSSPVGQSGEPRRRCPRRSFFPAKRTVAPMMLPIALLQRAASFQADAPVGTGIEWLTLAAIFVPAVLLVVLVYWGAQETV</sequence>
<gene>
    <name evidence="3" type="ordered locus">SRM_00822</name>
</gene>
<protein>
    <submittedName>
        <fullName evidence="3">Uncharacterized protein</fullName>
    </submittedName>
</protein>
<evidence type="ECO:0000256" key="2">
    <source>
        <dbReference type="SAM" id="Phobius"/>
    </source>
</evidence>
<reference evidence="3 4" key="1">
    <citation type="journal article" date="2010" name="ISME J.">
        <title>Fine-scale evolution: genomic, phenotypic and ecological differentiation in two coexisting Salinibacter ruber strains.</title>
        <authorList>
            <person name="Pena A."/>
            <person name="Teeling H."/>
            <person name="Huerta-Cepas J."/>
            <person name="Santos F."/>
            <person name="Yarza P."/>
            <person name="Brito-Echeverria J."/>
            <person name="Lucio M."/>
            <person name="Schmitt-Kopplin P."/>
            <person name="Meseguer I."/>
            <person name="Schenowitz C."/>
            <person name="Dossat C."/>
            <person name="Barbe V."/>
            <person name="Dopazo J."/>
            <person name="Rossello-Mora R."/>
            <person name="Schuler M."/>
            <person name="Glockner F.O."/>
            <person name="Amann R."/>
            <person name="Gabaldon T."/>
            <person name="Anton J."/>
        </authorList>
    </citation>
    <scope>NUCLEOTIDE SEQUENCE [LARGE SCALE GENOMIC DNA]</scope>
    <source>
        <strain evidence="3 4">M8</strain>
    </source>
</reference>
<organism evidence="3 4">
    <name type="scientific">Salinibacter ruber (strain M8)</name>
    <dbReference type="NCBI Taxonomy" id="761659"/>
    <lineage>
        <taxon>Bacteria</taxon>
        <taxon>Pseudomonadati</taxon>
        <taxon>Rhodothermota</taxon>
        <taxon>Rhodothermia</taxon>
        <taxon>Rhodothermales</taxon>
        <taxon>Salinibacteraceae</taxon>
        <taxon>Salinibacter</taxon>
    </lineage>
</organism>
<evidence type="ECO:0000313" key="4">
    <source>
        <dbReference type="Proteomes" id="UP000000933"/>
    </source>
</evidence>
<accession>D5H6T8</accession>
<reference evidence="4" key="2">
    <citation type="submission" date="2010-04" db="EMBL/GenBank/DDBJ databases">
        <title>Genome sequence of Salinibacter ruber M8.</title>
        <authorList>
            <consortium name="Genoscope"/>
        </authorList>
    </citation>
    <scope>NUCLEOTIDE SEQUENCE [LARGE SCALE GENOMIC DNA]</scope>
    <source>
        <strain evidence="4">M8</strain>
    </source>
</reference>
<name>D5H6T8_SALRM</name>